<protein>
    <submittedName>
        <fullName evidence="1">Polyketide synthase</fullName>
    </submittedName>
</protein>
<comment type="caution">
    <text evidence="1">The sequence shown here is derived from an EMBL/GenBank/DDBJ whole genome shotgun (WGS) entry which is preliminary data.</text>
</comment>
<evidence type="ECO:0000313" key="1">
    <source>
        <dbReference type="EMBL" id="EUA89124.1"/>
    </source>
</evidence>
<sequence length="57" mass="6758">MLLLSRLLSGLLRWVRVCWRGWCRRGRRRGWVLRRGGCWSLCGLVGSLMRGMLGIRW</sequence>
<gene>
    <name evidence="1" type="ORF">I551_4409</name>
</gene>
<dbReference type="Proteomes" id="UP000020681">
    <property type="component" value="Unassembled WGS sequence"/>
</dbReference>
<keyword evidence="2" id="KW-1185">Reference proteome</keyword>
<proteinExistence type="predicted"/>
<evidence type="ECO:0000313" key="2">
    <source>
        <dbReference type="Proteomes" id="UP000020681"/>
    </source>
</evidence>
<name>A0ABN0QWH7_MYCUL</name>
<dbReference type="EMBL" id="JAOL01000127">
    <property type="protein sequence ID" value="EUA89124.1"/>
    <property type="molecule type" value="Genomic_DNA"/>
</dbReference>
<accession>A0ABN0QWH7</accession>
<reference evidence="1 2" key="1">
    <citation type="submission" date="2014-01" db="EMBL/GenBank/DDBJ databases">
        <authorList>
            <person name="Dobos K."/>
            <person name="Lenaerts A."/>
            <person name="Ordway D."/>
            <person name="DeGroote M.A."/>
            <person name="Parker T."/>
            <person name="Sizemore C."/>
            <person name="Tallon L.J."/>
            <person name="Sadzewicz L.K."/>
            <person name="Sengamalay N."/>
            <person name="Fraser C.M."/>
            <person name="Hine E."/>
            <person name="Shefchek K.A."/>
            <person name="Das S.P."/>
            <person name="Tettelin H."/>
        </authorList>
    </citation>
    <scope>NUCLEOTIDE SEQUENCE [LARGE SCALE GENOMIC DNA]</scope>
    <source>
        <strain evidence="1 2">Harvey</strain>
    </source>
</reference>
<organism evidence="1 2">
    <name type="scientific">Mycobacterium ulcerans str. Harvey</name>
    <dbReference type="NCBI Taxonomy" id="1299332"/>
    <lineage>
        <taxon>Bacteria</taxon>
        <taxon>Bacillati</taxon>
        <taxon>Actinomycetota</taxon>
        <taxon>Actinomycetes</taxon>
        <taxon>Mycobacteriales</taxon>
        <taxon>Mycobacteriaceae</taxon>
        <taxon>Mycobacterium</taxon>
        <taxon>Mycobacterium ulcerans group</taxon>
    </lineage>
</organism>